<dbReference type="PANTHER" id="PTHR13812:SF19">
    <property type="entry name" value="KETIMINE REDUCTASE MU-CRYSTALLIN"/>
    <property type="match status" value="1"/>
</dbReference>
<dbReference type="GO" id="GO:0019752">
    <property type="term" value="P:carboxylic acid metabolic process"/>
    <property type="evidence" value="ECO:0007669"/>
    <property type="project" value="UniProtKB-ARBA"/>
</dbReference>
<protein>
    <submittedName>
        <fullName evidence="2">Ornithine cyclodeaminase family protein</fullName>
    </submittedName>
</protein>
<dbReference type="PANTHER" id="PTHR13812">
    <property type="entry name" value="KETIMINE REDUCTASE MU-CRYSTALLIN"/>
    <property type="match status" value="1"/>
</dbReference>
<evidence type="ECO:0000313" key="3">
    <source>
        <dbReference type="Proteomes" id="UP000319769"/>
    </source>
</evidence>
<dbReference type="InterPro" id="IPR023401">
    <property type="entry name" value="ODC_N"/>
</dbReference>
<dbReference type="InterPro" id="IPR036291">
    <property type="entry name" value="NAD(P)-bd_dom_sf"/>
</dbReference>
<dbReference type="GO" id="GO:0005737">
    <property type="term" value="C:cytoplasm"/>
    <property type="evidence" value="ECO:0007669"/>
    <property type="project" value="TreeGrafter"/>
</dbReference>
<comment type="caution">
    <text evidence="2">The sequence shown here is derived from an EMBL/GenBank/DDBJ whole genome shotgun (WGS) entry which is preliminary data.</text>
</comment>
<proteinExistence type="inferred from homology"/>
<dbReference type="SUPFAM" id="SSF51735">
    <property type="entry name" value="NAD(P)-binding Rossmann-fold domains"/>
    <property type="match status" value="1"/>
</dbReference>
<dbReference type="Proteomes" id="UP000319769">
    <property type="component" value="Unassembled WGS sequence"/>
</dbReference>
<organism evidence="2 3">
    <name type="scientific">Amycolatopsis acidicola</name>
    <dbReference type="NCBI Taxonomy" id="2596893"/>
    <lineage>
        <taxon>Bacteria</taxon>
        <taxon>Bacillati</taxon>
        <taxon>Actinomycetota</taxon>
        <taxon>Actinomycetes</taxon>
        <taxon>Pseudonocardiales</taxon>
        <taxon>Pseudonocardiaceae</taxon>
        <taxon>Amycolatopsis</taxon>
    </lineage>
</organism>
<dbReference type="InterPro" id="IPR003462">
    <property type="entry name" value="ODC_Mu_crystall"/>
</dbReference>
<sequence>MVLILTNADITAALSTISPDAVIDAVEAAHADLAAGLAAQPARVPAAVPGSTAVLVPMTAALAHTAGVKLLADVPANASAGRPVQQSSIVLVDPATGTCEAFLDGAAITRRRTAATSAVATRYLARADSRVLGLVGAGAQARAHLDAIRRVRPIDQVVVWSRRQATAARFAEEMAEPGLRIDVAETPQDAVRPADIVCTLTPSRTPIVCGAWFPDGLHVNAVGAPPRPDHREIDTDAVTRSRLVLDSLHTATHESGAIMIPLAAGALRAEDLTTELGDVVRGAKTGRATATGITLFNSVGLPIQDMATARLVLDTTRAHGLGTPVDLSARQPVRTG</sequence>
<dbReference type="Gene3D" id="3.40.50.720">
    <property type="entry name" value="NAD(P)-binding Rossmann-like Domain"/>
    <property type="match status" value="1"/>
</dbReference>
<evidence type="ECO:0000256" key="1">
    <source>
        <dbReference type="ARBA" id="ARBA00008903"/>
    </source>
</evidence>
<dbReference type="AlphaFoldDB" id="A0A5N0VJJ6"/>
<name>A0A5N0VJJ6_9PSEU</name>
<dbReference type="FunFam" id="3.40.50.720:FF:000311">
    <property type="entry name" value="Ornithine cyclodeaminase"/>
    <property type="match status" value="1"/>
</dbReference>
<evidence type="ECO:0000313" key="2">
    <source>
        <dbReference type="EMBL" id="KAA9165848.1"/>
    </source>
</evidence>
<dbReference type="PIRSF" id="PIRSF001439">
    <property type="entry name" value="CryM"/>
    <property type="match status" value="1"/>
</dbReference>
<dbReference type="OrthoDB" id="3812704at2"/>
<comment type="similarity">
    <text evidence="1">Belongs to the ornithine cyclodeaminase/mu-crystallin family.</text>
</comment>
<reference evidence="2" key="1">
    <citation type="submission" date="2019-09" db="EMBL/GenBank/DDBJ databases">
        <authorList>
            <person name="Teo W.F.A."/>
            <person name="Duangmal K."/>
        </authorList>
    </citation>
    <scope>NUCLEOTIDE SEQUENCE [LARGE SCALE GENOMIC DNA]</scope>
    <source>
        <strain evidence="2">K81G1</strain>
    </source>
</reference>
<dbReference type="EMBL" id="VMNW02000004">
    <property type="protein sequence ID" value="KAA9165848.1"/>
    <property type="molecule type" value="Genomic_DNA"/>
</dbReference>
<dbReference type="Pfam" id="PF02423">
    <property type="entry name" value="OCD_Mu_crystall"/>
    <property type="match status" value="1"/>
</dbReference>
<accession>A0A5N0VJJ6</accession>
<dbReference type="RefSeq" id="WP_144750368.1">
    <property type="nucleotide sequence ID" value="NZ_VMNW02000004.1"/>
</dbReference>
<gene>
    <name evidence="2" type="ORF">FPZ12_005055</name>
</gene>
<dbReference type="GO" id="GO:0016491">
    <property type="term" value="F:oxidoreductase activity"/>
    <property type="evidence" value="ECO:0007669"/>
    <property type="project" value="UniProtKB-ARBA"/>
</dbReference>
<keyword evidence="3" id="KW-1185">Reference proteome</keyword>
<dbReference type="Gene3D" id="3.30.1780.10">
    <property type="entry name" value="ornithine cyclodeaminase, domain 1"/>
    <property type="match status" value="1"/>
</dbReference>